<dbReference type="Pfam" id="PF12833">
    <property type="entry name" value="HTH_18"/>
    <property type="match status" value="1"/>
</dbReference>
<feature type="domain" description="HTH araC/xylS-type" evidence="5">
    <location>
        <begin position="207"/>
        <end position="310"/>
    </location>
</feature>
<accession>A0A7W7FT73</accession>
<dbReference type="AlphaFoldDB" id="A0A7W7FT73"/>
<protein>
    <submittedName>
        <fullName evidence="6">AraC-like DNA-binding protein</fullName>
    </submittedName>
</protein>
<name>A0A7W7FT73_9PSEU</name>
<evidence type="ECO:0000259" key="5">
    <source>
        <dbReference type="PROSITE" id="PS01124"/>
    </source>
</evidence>
<keyword evidence="1" id="KW-0805">Transcription regulation</keyword>
<evidence type="ECO:0000256" key="1">
    <source>
        <dbReference type="ARBA" id="ARBA00023015"/>
    </source>
</evidence>
<dbReference type="PROSITE" id="PS01124">
    <property type="entry name" value="HTH_ARAC_FAMILY_2"/>
    <property type="match status" value="1"/>
</dbReference>
<dbReference type="InterPro" id="IPR035418">
    <property type="entry name" value="AraC-bd_2"/>
</dbReference>
<dbReference type="PANTHER" id="PTHR46796">
    <property type="entry name" value="HTH-TYPE TRANSCRIPTIONAL ACTIVATOR RHAS-RELATED"/>
    <property type="match status" value="1"/>
</dbReference>
<gene>
    <name evidence="6" type="ORF">HNR67_002833</name>
</gene>
<dbReference type="SMART" id="SM00342">
    <property type="entry name" value="HTH_ARAC"/>
    <property type="match status" value="1"/>
</dbReference>
<keyword evidence="7" id="KW-1185">Reference proteome</keyword>
<dbReference type="Pfam" id="PF14525">
    <property type="entry name" value="AraC_binding_2"/>
    <property type="match status" value="1"/>
</dbReference>
<dbReference type="InterPro" id="IPR009057">
    <property type="entry name" value="Homeodomain-like_sf"/>
</dbReference>
<feature type="region of interest" description="Disordered" evidence="4">
    <location>
        <begin position="314"/>
        <end position="337"/>
    </location>
</feature>
<dbReference type="InterPro" id="IPR050204">
    <property type="entry name" value="AraC_XylS_family_regulators"/>
</dbReference>
<reference evidence="6 7" key="1">
    <citation type="submission" date="2020-08" db="EMBL/GenBank/DDBJ databases">
        <title>Sequencing the genomes of 1000 actinobacteria strains.</title>
        <authorList>
            <person name="Klenk H.-P."/>
        </authorList>
    </citation>
    <scope>NUCLEOTIDE SEQUENCE [LARGE SCALE GENOMIC DNA]</scope>
    <source>
        <strain evidence="6 7">DSM 44230</strain>
    </source>
</reference>
<evidence type="ECO:0000313" key="6">
    <source>
        <dbReference type="EMBL" id="MBB4676715.1"/>
    </source>
</evidence>
<evidence type="ECO:0000256" key="3">
    <source>
        <dbReference type="ARBA" id="ARBA00023163"/>
    </source>
</evidence>
<dbReference type="InterPro" id="IPR018060">
    <property type="entry name" value="HTH_AraC"/>
</dbReference>
<dbReference type="RefSeq" id="WP_185002502.1">
    <property type="nucleotide sequence ID" value="NZ_BAAAUI010000042.1"/>
</dbReference>
<evidence type="ECO:0000256" key="2">
    <source>
        <dbReference type="ARBA" id="ARBA00023125"/>
    </source>
</evidence>
<evidence type="ECO:0000313" key="7">
    <source>
        <dbReference type="Proteomes" id="UP000533598"/>
    </source>
</evidence>
<comment type="caution">
    <text evidence="6">The sequence shown here is derived from an EMBL/GenBank/DDBJ whole genome shotgun (WGS) entry which is preliminary data.</text>
</comment>
<dbReference type="SUPFAM" id="SSF46689">
    <property type="entry name" value="Homeodomain-like"/>
    <property type="match status" value="1"/>
</dbReference>
<dbReference type="Proteomes" id="UP000533598">
    <property type="component" value="Unassembled WGS sequence"/>
</dbReference>
<keyword evidence="3" id="KW-0804">Transcription</keyword>
<proteinExistence type="predicted"/>
<organism evidence="6 7">
    <name type="scientific">Crossiella cryophila</name>
    <dbReference type="NCBI Taxonomy" id="43355"/>
    <lineage>
        <taxon>Bacteria</taxon>
        <taxon>Bacillati</taxon>
        <taxon>Actinomycetota</taxon>
        <taxon>Actinomycetes</taxon>
        <taxon>Pseudonocardiales</taxon>
        <taxon>Pseudonocardiaceae</taxon>
        <taxon>Crossiella</taxon>
    </lineage>
</organism>
<dbReference type="Gene3D" id="1.10.10.60">
    <property type="entry name" value="Homeodomain-like"/>
    <property type="match status" value="1"/>
</dbReference>
<dbReference type="GO" id="GO:0043565">
    <property type="term" value="F:sequence-specific DNA binding"/>
    <property type="evidence" value="ECO:0007669"/>
    <property type="project" value="InterPro"/>
</dbReference>
<dbReference type="PANTHER" id="PTHR46796:SF12">
    <property type="entry name" value="HTH-TYPE DNA-BINDING TRANSCRIPTIONAL ACTIVATOR EUTR"/>
    <property type="match status" value="1"/>
</dbReference>
<evidence type="ECO:0000256" key="4">
    <source>
        <dbReference type="SAM" id="MobiDB-lite"/>
    </source>
</evidence>
<sequence length="337" mass="37025">MILFEGRDVDEVHEVVSNHFAPHRLRVVENQPLAGRFTAVHVGAVSVFELGYGADVEVRPGEMPDIYNVHVPLSGHGELRVDNLAVGTESSVIGPGQRLRMRWSGDSNTLILRFARAAIDEALATRLGDLPATPTRFDPEIRAAAQSWLVAMRAFADNAAAGLFARSPLAAAHFEQMLVHGLLDTQPHTLSQALAGPERTELPQVLRRAMAYCEEHAAEPITPADMAVAARVGVRSLQRAFRTHLDTTPLAHLYRVRLDRAHQDLLAIAEGRASGSVTEVALRWGFTHLGRFSAQYRQAYGHPPVRTLRPSAHGFEPGHVAPVRDEGHHVHQQRHPA</sequence>
<keyword evidence="2 6" id="KW-0238">DNA-binding</keyword>
<dbReference type="GO" id="GO:0003700">
    <property type="term" value="F:DNA-binding transcription factor activity"/>
    <property type="evidence" value="ECO:0007669"/>
    <property type="project" value="InterPro"/>
</dbReference>
<dbReference type="EMBL" id="JACHMH010000001">
    <property type="protein sequence ID" value="MBB4676715.1"/>
    <property type="molecule type" value="Genomic_DNA"/>
</dbReference>